<dbReference type="InterPro" id="IPR036291">
    <property type="entry name" value="NAD(P)-bd_dom_sf"/>
</dbReference>
<dbReference type="PANTHER" id="PTHR47706:SF9">
    <property type="entry name" value="NMRA-LIKE DOMAIN-CONTAINING PROTEIN-RELATED"/>
    <property type="match status" value="1"/>
</dbReference>
<gene>
    <name evidence="4" type="ORF">Amon01_000280600</name>
</gene>
<protein>
    <submittedName>
        <fullName evidence="4">Unnamed protein product</fullName>
    </submittedName>
</protein>
<sequence>MTNPVIAVFGTNGALGKPTLDALTSSTFSSKISFPIRAITRDPSKYTSNDEIKYYKADSADIDSFKDVLTGVDVLINLGGTSDIQHYDTPLDALLKYAKDTVKLYIPSQFGTELDVTDLPGFLQVKTAHSEKARAAGVKTIDVINSLFFVPGSYLYELIYGFNPETNVAVVRGDKGTKFDTSYLGDVGKAVAAIVTFGDYSKLPNKIRISSDRITLDDALDNYEKIHPGVKITREYVSKAETYKKAHELYDAGFDFKDFLFYLEYFISQGTDKGVSFSKNENELINPGESLFKWTKYGSI</sequence>
<reference evidence="4" key="1">
    <citation type="submission" date="2023-04" db="EMBL/GenBank/DDBJ databases">
        <title>Ambrosiozyma monospora NBRC 1965.</title>
        <authorList>
            <person name="Ichikawa N."/>
            <person name="Sato H."/>
            <person name="Tonouchi N."/>
        </authorList>
    </citation>
    <scope>NUCLEOTIDE SEQUENCE</scope>
    <source>
        <strain evidence="4">NBRC 1965</strain>
    </source>
</reference>
<dbReference type="SUPFAM" id="SSF51735">
    <property type="entry name" value="NAD(P)-binding Rossmann-fold domains"/>
    <property type="match status" value="1"/>
</dbReference>
<dbReference type="InterPro" id="IPR051609">
    <property type="entry name" value="NmrA/Isoflavone_reductase-like"/>
</dbReference>
<dbReference type="InterPro" id="IPR008030">
    <property type="entry name" value="NmrA-like"/>
</dbReference>
<accession>A0A9W7DIS2</accession>
<feature type="domain" description="NmrA-like" evidence="3">
    <location>
        <begin position="5"/>
        <end position="245"/>
    </location>
</feature>
<dbReference type="Gene3D" id="3.40.50.720">
    <property type="entry name" value="NAD(P)-binding Rossmann-like Domain"/>
    <property type="match status" value="1"/>
</dbReference>
<evidence type="ECO:0000259" key="3">
    <source>
        <dbReference type="Pfam" id="PF05368"/>
    </source>
</evidence>
<keyword evidence="2" id="KW-0560">Oxidoreductase</keyword>
<dbReference type="GO" id="GO:0016491">
    <property type="term" value="F:oxidoreductase activity"/>
    <property type="evidence" value="ECO:0007669"/>
    <property type="project" value="UniProtKB-KW"/>
</dbReference>
<keyword evidence="1" id="KW-0521">NADP</keyword>
<evidence type="ECO:0000256" key="1">
    <source>
        <dbReference type="ARBA" id="ARBA00022857"/>
    </source>
</evidence>
<dbReference type="EMBL" id="BSXU01001076">
    <property type="protein sequence ID" value="GMG23519.1"/>
    <property type="molecule type" value="Genomic_DNA"/>
</dbReference>
<organism evidence="4 5">
    <name type="scientific">Ambrosiozyma monospora</name>
    <name type="common">Yeast</name>
    <name type="synonym">Endomycopsis monosporus</name>
    <dbReference type="NCBI Taxonomy" id="43982"/>
    <lineage>
        <taxon>Eukaryota</taxon>
        <taxon>Fungi</taxon>
        <taxon>Dikarya</taxon>
        <taxon>Ascomycota</taxon>
        <taxon>Saccharomycotina</taxon>
        <taxon>Pichiomycetes</taxon>
        <taxon>Pichiales</taxon>
        <taxon>Pichiaceae</taxon>
        <taxon>Ambrosiozyma</taxon>
    </lineage>
</organism>
<dbReference type="PANTHER" id="PTHR47706">
    <property type="entry name" value="NMRA-LIKE FAMILY PROTEIN"/>
    <property type="match status" value="1"/>
</dbReference>
<proteinExistence type="predicted"/>
<dbReference type="Proteomes" id="UP001165063">
    <property type="component" value="Unassembled WGS sequence"/>
</dbReference>
<name>A0A9W7DIS2_AMBMO</name>
<evidence type="ECO:0000256" key="2">
    <source>
        <dbReference type="ARBA" id="ARBA00023002"/>
    </source>
</evidence>
<comment type="caution">
    <text evidence="4">The sequence shown here is derived from an EMBL/GenBank/DDBJ whole genome shotgun (WGS) entry which is preliminary data.</text>
</comment>
<dbReference type="OrthoDB" id="9974981at2759"/>
<keyword evidence="5" id="KW-1185">Reference proteome</keyword>
<dbReference type="AlphaFoldDB" id="A0A9W7DIS2"/>
<dbReference type="Gene3D" id="3.90.25.10">
    <property type="entry name" value="UDP-galactose 4-epimerase, domain 1"/>
    <property type="match status" value="1"/>
</dbReference>
<dbReference type="Pfam" id="PF05368">
    <property type="entry name" value="NmrA"/>
    <property type="match status" value="1"/>
</dbReference>
<evidence type="ECO:0000313" key="4">
    <source>
        <dbReference type="EMBL" id="GMG23519.1"/>
    </source>
</evidence>
<evidence type="ECO:0000313" key="5">
    <source>
        <dbReference type="Proteomes" id="UP001165063"/>
    </source>
</evidence>